<proteinExistence type="predicted"/>
<dbReference type="EMBL" id="NHRY01000269">
    <property type="protein sequence ID" value="PPQ26583.1"/>
    <property type="molecule type" value="Genomic_DNA"/>
</dbReference>
<gene>
    <name evidence="2" type="ORF">CCS01_29965</name>
</gene>
<feature type="transmembrane region" description="Helical" evidence="1">
    <location>
        <begin position="97"/>
        <end position="114"/>
    </location>
</feature>
<sequence length="201" mass="21678">MGSAFAIELVLAIAVLAALGAGERGTDVALQATARFSFVLFWLAYTGGALASLASRPLIWLKRSARNFGLAFASALQVHLGLVAWLCWIGAAPSRATFLFFGTAAIFVYLLALFSIQRLQACLNPTLWRLIRAVGMNFIALAFLRDFLSAPRHMTFGYLVGYLPFVILAVAGPLLRGLAFLLNGRPLVQLRTALSFGVGQN</sequence>
<dbReference type="Proteomes" id="UP000239724">
    <property type="component" value="Unassembled WGS sequence"/>
</dbReference>
<evidence type="ECO:0000256" key="1">
    <source>
        <dbReference type="SAM" id="Phobius"/>
    </source>
</evidence>
<feature type="transmembrane region" description="Helical" evidence="1">
    <location>
        <begin position="36"/>
        <end position="55"/>
    </location>
</feature>
<dbReference type="OrthoDB" id="8245076at2"/>
<name>A0A2S6MW41_RHOGL</name>
<evidence type="ECO:0000313" key="2">
    <source>
        <dbReference type="EMBL" id="PPQ26583.1"/>
    </source>
</evidence>
<reference evidence="2 3" key="1">
    <citation type="journal article" date="2018" name="Arch. Microbiol.">
        <title>New insights into the metabolic potential of the phototrophic purple bacterium Rhodopila globiformis DSM 161(T) from its draft genome sequence and evidence for a vanadium-dependent nitrogenase.</title>
        <authorList>
            <person name="Imhoff J.F."/>
            <person name="Rahn T."/>
            <person name="Kunzel S."/>
            <person name="Neulinger S.C."/>
        </authorList>
    </citation>
    <scope>NUCLEOTIDE SEQUENCE [LARGE SCALE GENOMIC DNA]</scope>
    <source>
        <strain evidence="2 3">DSM 161</strain>
    </source>
</reference>
<organism evidence="2 3">
    <name type="scientific">Rhodopila globiformis</name>
    <name type="common">Rhodopseudomonas globiformis</name>
    <dbReference type="NCBI Taxonomy" id="1071"/>
    <lineage>
        <taxon>Bacteria</taxon>
        <taxon>Pseudomonadati</taxon>
        <taxon>Pseudomonadota</taxon>
        <taxon>Alphaproteobacteria</taxon>
        <taxon>Acetobacterales</taxon>
        <taxon>Acetobacteraceae</taxon>
        <taxon>Rhodopila</taxon>
    </lineage>
</organism>
<keyword evidence="1" id="KW-0812">Transmembrane</keyword>
<keyword evidence="1" id="KW-1133">Transmembrane helix</keyword>
<evidence type="ECO:0000313" key="3">
    <source>
        <dbReference type="Proteomes" id="UP000239724"/>
    </source>
</evidence>
<keyword evidence="3" id="KW-1185">Reference proteome</keyword>
<dbReference type="RefSeq" id="WP_104522640.1">
    <property type="nucleotide sequence ID" value="NZ_NHRY01000269.1"/>
</dbReference>
<dbReference type="AlphaFoldDB" id="A0A2S6MW41"/>
<accession>A0A2S6MW41</accession>
<keyword evidence="1" id="KW-0472">Membrane</keyword>
<feature type="transmembrane region" description="Helical" evidence="1">
    <location>
        <begin position="126"/>
        <end position="144"/>
    </location>
</feature>
<protein>
    <submittedName>
        <fullName evidence="2">Uncharacterized protein</fullName>
    </submittedName>
</protein>
<feature type="transmembrane region" description="Helical" evidence="1">
    <location>
        <begin position="67"/>
        <end position="91"/>
    </location>
</feature>
<comment type="caution">
    <text evidence="2">The sequence shown here is derived from an EMBL/GenBank/DDBJ whole genome shotgun (WGS) entry which is preliminary data.</text>
</comment>
<feature type="transmembrane region" description="Helical" evidence="1">
    <location>
        <begin position="156"/>
        <end position="182"/>
    </location>
</feature>